<dbReference type="SUPFAM" id="SSF56059">
    <property type="entry name" value="Glutathione synthetase ATP-binding domain-like"/>
    <property type="match status" value="1"/>
</dbReference>
<dbReference type="SUPFAM" id="SSF51735">
    <property type="entry name" value="NAD(P)-binding Rossmann-fold domains"/>
    <property type="match status" value="1"/>
</dbReference>
<dbReference type="Gene3D" id="3.40.50.720">
    <property type="entry name" value="NAD(P)-binding Rossmann-like Domain"/>
    <property type="match status" value="1"/>
</dbReference>
<protein>
    <submittedName>
        <fullName evidence="7">CoA-binding protein</fullName>
    </submittedName>
</protein>
<dbReference type="AlphaFoldDB" id="A0A370NI16"/>
<reference evidence="8" key="1">
    <citation type="submission" date="2018-06" db="EMBL/GenBank/DDBJ databases">
        <authorList>
            <person name="Feng T."/>
            <person name="Jeon C.O."/>
        </authorList>
    </citation>
    <scope>NUCLEOTIDE SEQUENCE [LARGE SCALE GENOMIC DNA]</scope>
    <source>
        <strain evidence="8">S23</strain>
    </source>
</reference>
<dbReference type="SMART" id="SM00881">
    <property type="entry name" value="CoA_binding"/>
    <property type="match status" value="1"/>
</dbReference>
<dbReference type="PANTHER" id="PTHR43334:SF1">
    <property type="entry name" value="3-HYDROXYPROPIONATE--COA LIGASE [ADP-FORMING]"/>
    <property type="match status" value="1"/>
</dbReference>
<dbReference type="GO" id="GO:0016874">
    <property type="term" value="F:ligase activity"/>
    <property type="evidence" value="ECO:0007669"/>
    <property type="project" value="UniProtKB-KW"/>
</dbReference>
<evidence type="ECO:0000313" key="7">
    <source>
        <dbReference type="EMBL" id="RDK05224.1"/>
    </source>
</evidence>
<dbReference type="FunFam" id="3.30.1490.20:FF:000020">
    <property type="entry name" value="Protein lysine acetyltransferase"/>
    <property type="match status" value="1"/>
</dbReference>
<dbReference type="RefSeq" id="WP_115216283.1">
    <property type="nucleotide sequence ID" value="NZ_QKWJ01000107.1"/>
</dbReference>
<dbReference type="Pfam" id="PF13380">
    <property type="entry name" value="CoA_binding_2"/>
    <property type="match status" value="1"/>
</dbReference>
<keyword evidence="8" id="KW-1185">Reference proteome</keyword>
<dbReference type="PANTHER" id="PTHR43334">
    <property type="entry name" value="ACETATE--COA LIGASE [ADP-FORMING]"/>
    <property type="match status" value="1"/>
</dbReference>
<dbReference type="Proteomes" id="UP000255165">
    <property type="component" value="Unassembled WGS sequence"/>
</dbReference>
<dbReference type="Gene3D" id="3.40.50.261">
    <property type="entry name" value="Succinyl-CoA synthetase domains"/>
    <property type="match status" value="2"/>
</dbReference>
<dbReference type="InterPro" id="IPR003781">
    <property type="entry name" value="CoA-bd"/>
</dbReference>
<dbReference type="Pfam" id="PF13607">
    <property type="entry name" value="Succ_CoA_lig"/>
    <property type="match status" value="1"/>
</dbReference>
<dbReference type="PROSITE" id="PS50975">
    <property type="entry name" value="ATP_GRASP"/>
    <property type="match status" value="1"/>
</dbReference>
<dbReference type="InterPro" id="IPR011761">
    <property type="entry name" value="ATP-grasp"/>
</dbReference>
<evidence type="ECO:0000313" key="8">
    <source>
        <dbReference type="Proteomes" id="UP000255165"/>
    </source>
</evidence>
<comment type="similarity">
    <text evidence="4">In the N-terminal section; belongs to the acetate CoA ligase alpha subunit family.</text>
</comment>
<dbReference type="GO" id="GO:0046872">
    <property type="term" value="F:metal ion binding"/>
    <property type="evidence" value="ECO:0007669"/>
    <property type="project" value="InterPro"/>
</dbReference>
<dbReference type="InterPro" id="IPR032875">
    <property type="entry name" value="Succ_CoA_lig_flav_dom"/>
</dbReference>
<keyword evidence="1" id="KW-0436">Ligase</keyword>
<accession>A0A370NI16</accession>
<name>A0A370NI16_9BURK</name>
<evidence type="ECO:0000256" key="4">
    <source>
        <dbReference type="ARBA" id="ARBA00060888"/>
    </source>
</evidence>
<sequence length="712" mass="75119">MSSRKLFTHDELRRTFHPRTIAVVGATPNEKAFAGRSMVNLRQFDGKVLLVNPRYEEINGERCYPSLAALPEVPDCVLIATGRDTVEPIVRECGKLGVGGVVLFASGYAETGNPEKAADQARLVDIARESGVRLLGPNTIGYANYINNAMVSFTALPAREGVLPPHAIGLVSQSGALAFALEQAANHGTAFSHVFSCGNACDIDVADQIAYMAGDPACAAIACVFEGLSDASRIIRAAELCAQAGKPLVVYKMARGEAGAAAAMSHTGSMAGSDRAYSTALREAGVVQVDTIEQLVPTTVFFAKAPRPVATGVAIVSGSGGAGIVAADEAERFDVPLPQPCDATRAVLESHIPDFGAARNPCDLTAQAANNFDAFIQCGDAVFADPAYGAAVVPLVVTGEGNGRRFEVFNDLAIKHGKMACGLWMSHWMEGPESRETEALPRLALFRSVSHCFAALAAWHQREQWLLSRQTERPPRLTHPSVAADARARILAAPAPTLTEREAKDVLASYGVPVVGESLATSEDAAIRAAEACGYPVVLKAESPAIPHKSEAGVIRLGVASAEEVAIAYREVMANARKVTTDDCINGVLVQSQVPVGVEILVGARVDPHLGALLVVGLGGVMVELMQDTVATMAPCSTEQARGMLERLRGVALLKGFRGAAGVDMEHLAEVIASLSEFAADQRDLIAEFDVNPLICTADRIVAVDALIERKD</sequence>
<feature type="domain" description="ATP-grasp" evidence="6">
    <location>
        <begin position="504"/>
        <end position="541"/>
    </location>
</feature>
<dbReference type="SUPFAM" id="SSF52210">
    <property type="entry name" value="Succinyl-CoA synthetase domains"/>
    <property type="match status" value="2"/>
</dbReference>
<dbReference type="InterPro" id="IPR051538">
    <property type="entry name" value="Acyl-CoA_Synth/Transferase"/>
</dbReference>
<evidence type="ECO:0000256" key="1">
    <source>
        <dbReference type="ARBA" id="ARBA00022598"/>
    </source>
</evidence>
<dbReference type="InterPro" id="IPR013815">
    <property type="entry name" value="ATP_grasp_subdomain_1"/>
</dbReference>
<evidence type="ECO:0000256" key="5">
    <source>
        <dbReference type="PROSITE-ProRule" id="PRU00409"/>
    </source>
</evidence>
<keyword evidence="2 5" id="KW-0547">Nucleotide-binding</keyword>
<gene>
    <name evidence="7" type="ORF">DN412_38150</name>
</gene>
<dbReference type="Pfam" id="PF13549">
    <property type="entry name" value="ATP-grasp_5"/>
    <property type="match status" value="1"/>
</dbReference>
<dbReference type="EMBL" id="QKWJ01000107">
    <property type="protein sequence ID" value="RDK05224.1"/>
    <property type="molecule type" value="Genomic_DNA"/>
</dbReference>
<keyword evidence="3 5" id="KW-0067">ATP-binding</keyword>
<comment type="caution">
    <text evidence="7">The sequence shown here is derived from an EMBL/GenBank/DDBJ whole genome shotgun (WGS) entry which is preliminary data.</text>
</comment>
<dbReference type="InterPro" id="IPR036291">
    <property type="entry name" value="NAD(P)-bd_dom_sf"/>
</dbReference>
<evidence type="ECO:0000256" key="3">
    <source>
        <dbReference type="ARBA" id="ARBA00022840"/>
    </source>
</evidence>
<dbReference type="GO" id="GO:0005524">
    <property type="term" value="F:ATP binding"/>
    <property type="evidence" value="ECO:0007669"/>
    <property type="project" value="UniProtKB-UniRule"/>
</dbReference>
<proteinExistence type="inferred from homology"/>
<evidence type="ECO:0000256" key="2">
    <source>
        <dbReference type="ARBA" id="ARBA00022741"/>
    </source>
</evidence>
<dbReference type="Gene3D" id="3.30.470.20">
    <property type="entry name" value="ATP-grasp fold, B domain"/>
    <property type="match status" value="1"/>
</dbReference>
<organism evidence="7 8">
    <name type="scientific">Cupriavidus lacunae</name>
    <dbReference type="NCBI Taxonomy" id="2666307"/>
    <lineage>
        <taxon>Bacteria</taxon>
        <taxon>Pseudomonadati</taxon>
        <taxon>Pseudomonadota</taxon>
        <taxon>Betaproteobacteria</taxon>
        <taxon>Burkholderiales</taxon>
        <taxon>Burkholderiaceae</taxon>
        <taxon>Cupriavidus</taxon>
    </lineage>
</organism>
<dbReference type="Gene3D" id="3.30.1490.20">
    <property type="entry name" value="ATP-grasp fold, A domain"/>
    <property type="match status" value="1"/>
</dbReference>
<evidence type="ECO:0000259" key="6">
    <source>
        <dbReference type="PROSITE" id="PS50975"/>
    </source>
</evidence>
<dbReference type="InterPro" id="IPR016102">
    <property type="entry name" value="Succinyl-CoA_synth-like"/>
</dbReference>